<evidence type="ECO:0000256" key="6">
    <source>
        <dbReference type="ARBA" id="ARBA00022490"/>
    </source>
</evidence>
<feature type="binding site" evidence="12">
    <location>
        <position position="36"/>
    </location>
    <ligand>
        <name>(2R)-3-phosphoglycerate</name>
        <dbReference type="ChEBI" id="CHEBI:58272"/>
    </ligand>
</feature>
<dbReference type="InterPro" id="IPR001576">
    <property type="entry name" value="Phosphoglycerate_kinase"/>
</dbReference>
<protein>
    <recommendedName>
        <fullName evidence="5 11">Phosphoglycerate kinase</fullName>
        <ecNumber evidence="5 11">2.7.2.3</ecNumber>
    </recommendedName>
</protein>
<dbReference type="PANTHER" id="PTHR11406">
    <property type="entry name" value="PHOSPHOGLYCERATE KINASE"/>
    <property type="match status" value="1"/>
</dbReference>
<evidence type="ECO:0000256" key="12">
    <source>
        <dbReference type="PIRSR" id="PIRSR000724-1"/>
    </source>
</evidence>
<evidence type="ECO:0000256" key="7">
    <source>
        <dbReference type="ARBA" id="ARBA00022679"/>
    </source>
</evidence>
<keyword evidence="11" id="KW-0324">Glycolysis</keyword>
<comment type="catalytic activity">
    <reaction evidence="1 11 14">
        <text>(2R)-3-phosphoglycerate + ATP = (2R)-3-phospho-glyceroyl phosphate + ADP</text>
        <dbReference type="Rhea" id="RHEA:14801"/>
        <dbReference type="ChEBI" id="CHEBI:30616"/>
        <dbReference type="ChEBI" id="CHEBI:57604"/>
        <dbReference type="ChEBI" id="CHEBI:58272"/>
        <dbReference type="ChEBI" id="CHEBI:456216"/>
        <dbReference type="EC" id="2.7.2.3"/>
    </reaction>
</comment>
<evidence type="ECO:0000256" key="4">
    <source>
        <dbReference type="ARBA" id="ARBA00011245"/>
    </source>
</evidence>
<evidence type="ECO:0000256" key="11">
    <source>
        <dbReference type="HAMAP-Rule" id="MF_00145"/>
    </source>
</evidence>
<feature type="binding site" evidence="12">
    <location>
        <position position="151"/>
    </location>
    <ligand>
        <name>(2R)-3-phosphoglycerate</name>
        <dbReference type="ChEBI" id="CHEBI:58272"/>
    </ligand>
</feature>
<keyword evidence="7 11" id="KW-0808">Transferase</keyword>
<dbReference type="InterPro" id="IPR036043">
    <property type="entry name" value="Phosphoglycerate_kinase_sf"/>
</dbReference>
<dbReference type="PIRSF" id="PIRSF000724">
    <property type="entry name" value="Pgk"/>
    <property type="match status" value="1"/>
</dbReference>
<dbReference type="FunFam" id="3.40.50.1260:FF:000002">
    <property type="entry name" value="Phosphoglycerate kinase"/>
    <property type="match status" value="1"/>
</dbReference>
<dbReference type="Gene3D" id="3.40.50.1260">
    <property type="entry name" value="Phosphoglycerate kinase, N-terminal domain"/>
    <property type="match status" value="2"/>
</dbReference>
<evidence type="ECO:0000256" key="8">
    <source>
        <dbReference type="ARBA" id="ARBA00022741"/>
    </source>
</evidence>
<dbReference type="GO" id="GO:0006094">
    <property type="term" value="P:gluconeogenesis"/>
    <property type="evidence" value="ECO:0007669"/>
    <property type="project" value="TreeGrafter"/>
</dbReference>
<feature type="binding site" evidence="11">
    <location>
        <position position="36"/>
    </location>
    <ligand>
        <name>substrate</name>
    </ligand>
</feature>
<feature type="binding site" evidence="11 13">
    <location>
        <begin position="349"/>
        <end position="352"/>
    </location>
    <ligand>
        <name>ATP</name>
        <dbReference type="ChEBI" id="CHEBI:30616"/>
    </ligand>
</feature>
<comment type="subcellular location">
    <subcellularLocation>
        <location evidence="2 11">Cytoplasm</location>
    </subcellularLocation>
</comment>
<evidence type="ECO:0000256" key="13">
    <source>
        <dbReference type="PIRSR" id="PIRSR000724-2"/>
    </source>
</evidence>
<dbReference type="AlphaFoldDB" id="G0GCY5"/>
<dbReference type="KEGG" id="stq:Spith_1005"/>
<evidence type="ECO:0000256" key="2">
    <source>
        <dbReference type="ARBA" id="ARBA00004496"/>
    </source>
</evidence>
<dbReference type="InterPro" id="IPR015824">
    <property type="entry name" value="Phosphoglycerate_kinase_N"/>
</dbReference>
<evidence type="ECO:0000256" key="3">
    <source>
        <dbReference type="ARBA" id="ARBA00008982"/>
    </source>
</evidence>
<dbReference type="UniPathway" id="UPA00109">
    <property type="reaction ID" value="UER00185"/>
</dbReference>
<dbReference type="EC" id="2.7.2.3" evidence="5 11"/>
<dbReference type="Pfam" id="PF00162">
    <property type="entry name" value="PGK"/>
    <property type="match status" value="1"/>
</dbReference>
<accession>G0GCY5</accession>
<dbReference type="STRING" id="869211.Spith_1005"/>
<proteinExistence type="inferred from homology"/>
<feature type="binding site" evidence="11 13">
    <location>
        <position position="323"/>
    </location>
    <ligand>
        <name>ATP</name>
        <dbReference type="ChEBI" id="CHEBI:30616"/>
    </ligand>
</feature>
<dbReference type="FunFam" id="3.40.50.1260:FF:000007">
    <property type="entry name" value="Phosphoglycerate kinase"/>
    <property type="match status" value="1"/>
</dbReference>
<keyword evidence="9 11" id="KW-0418">Kinase</keyword>
<dbReference type="HOGENOM" id="CLU_025427_0_2_12"/>
<dbReference type="CDD" id="cd00318">
    <property type="entry name" value="Phosphoglycerate_kinase"/>
    <property type="match status" value="1"/>
</dbReference>
<feature type="binding site" evidence="11">
    <location>
        <position position="151"/>
    </location>
    <ligand>
        <name>substrate</name>
    </ligand>
</feature>
<evidence type="ECO:0000313" key="15">
    <source>
        <dbReference type="EMBL" id="AEJ61277.1"/>
    </source>
</evidence>
<dbReference type="PRINTS" id="PR00477">
    <property type="entry name" value="PHGLYCKINASE"/>
</dbReference>
<organism evidence="15 16">
    <name type="scientific">Winmispira thermophila (strain ATCC 700085 / DSM 6578 / Z-1203)</name>
    <name type="common">Spirochaeta thermophila</name>
    <dbReference type="NCBI Taxonomy" id="869211"/>
    <lineage>
        <taxon>Bacteria</taxon>
        <taxon>Pseudomonadati</taxon>
        <taxon>Spirochaetota</taxon>
        <taxon>Spirochaetia</taxon>
        <taxon>Winmispirales</taxon>
        <taxon>Winmispiraceae</taxon>
        <taxon>Winmispira</taxon>
    </lineage>
</organism>
<keyword evidence="8 11" id="KW-0547">Nucleotide-binding</keyword>
<sequence length="392" mass="41818">MELKTVKDIEVRGKKVLVRVDFNVPLKDGVITDDTRIRAALPTLQYLLDQGAALIVMSHLGRPKGERKPEYSLSPVAERLGELLGREVKMAPDCVGPEVERMAEALTPGEVLLLENVRFHKEETSNDPDFAKKLASLGEVYVNDAFGSAHRAHASTEGVAHLLPAAAGFLMEKEVKFLSYVLENPEKPFVAVIGGAKVSTKIGVLESLLSKCTAMVIGGGMAYTFLKVQGHSIGNSLYEEESADTARSFLEKAGELGVEVILPEDHLVASEFSEQAKAEYVDAVDIPEGKVGMDIGPRTVEKACARIRGAKTVVWNGPMGVFEFPAFAEGTRKVAEAIAECKGTTVVGGGDSVAAANAFGVADKMTHVSTGGGASLEFLEGKPLPGIEVLKK</sequence>
<dbReference type="RefSeq" id="WP_014624636.1">
    <property type="nucleotide sequence ID" value="NC_017583.1"/>
</dbReference>
<dbReference type="GO" id="GO:0005524">
    <property type="term" value="F:ATP binding"/>
    <property type="evidence" value="ECO:0007669"/>
    <property type="project" value="UniProtKB-KW"/>
</dbReference>
<evidence type="ECO:0000256" key="9">
    <source>
        <dbReference type="ARBA" id="ARBA00022777"/>
    </source>
</evidence>
<feature type="binding site" evidence="11 13">
    <location>
        <position position="201"/>
    </location>
    <ligand>
        <name>ATP</name>
        <dbReference type="ChEBI" id="CHEBI:30616"/>
    </ligand>
</feature>
<evidence type="ECO:0000256" key="10">
    <source>
        <dbReference type="ARBA" id="ARBA00022840"/>
    </source>
</evidence>
<dbReference type="SUPFAM" id="SSF53748">
    <property type="entry name" value="Phosphoglycerate kinase"/>
    <property type="match status" value="1"/>
</dbReference>
<feature type="binding site" evidence="12">
    <location>
        <position position="118"/>
    </location>
    <ligand>
        <name>(2R)-3-phosphoglycerate</name>
        <dbReference type="ChEBI" id="CHEBI:58272"/>
    </ligand>
</feature>
<evidence type="ECO:0000256" key="14">
    <source>
        <dbReference type="RuleBase" id="RU000532"/>
    </source>
</evidence>
<reference evidence="15 16" key="1">
    <citation type="submission" date="2011-06" db="EMBL/GenBank/DDBJ databases">
        <title>The complete genome of Spirochaeta thermophila DSM 6578.</title>
        <authorList>
            <consortium name="US DOE Joint Genome Institute (JGI-PGF)"/>
            <person name="Lucas S."/>
            <person name="Lapidus A."/>
            <person name="Bruce D."/>
            <person name="Goodwin L."/>
            <person name="Pitluck S."/>
            <person name="Peters L."/>
            <person name="Kyrpides N."/>
            <person name="Mavromatis K."/>
            <person name="Ivanova N."/>
            <person name="Mikailova N."/>
            <person name="Pagani I."/>
            <person name="Chertkov O."/>
            <person name="Detter J.C."/>
            <person name="Tapia R."/>
            <person name="Han C."/>
            <person name="Land M."/>
            <person name="Hauser L."/>
            <person name="Markowitz V."/>
            <person name="Cheng J.-F."/>
            <person name="Hugenholtz P."/>
            <person name="Woyke T."/>
            <person name="Wu D."/>
            <person name="Spring S."/>
            <person name="Merkhoffer B."/>
            <person name="Schneider S."/>
            <person name="Klenk H.-P."/>
            <person name="Eisen J.A."/>
        </authorList>
    </citation>
    <scope>NUCLEOTIDE SEQUENCE [LARGE SCALE GENOMIC DNA]</scope>
    <source>
        <strain evidence="16">ATCC 700085 / DSM 6578 / Z-1203</strain>
    </source>
</reference>
<keyword evidence="6 11" id="KW-0963">Cytoplasm</keyword>
<dbReference type="OrthoDB" id="9808460at2"/>
<keyword evidence="16" id="KW-1185">Reference proteome</keyword>
<keyword evidence="10 11" id="KW-0067">ATP-binding</keyword>
<dbReference type="GO" id="GO:0043531">
    <property type="term" value="F:ADP binding"/>
    <property type="evidence" value="ECO:0007669"/>
    <property type="project" value="TreeGrafter"/>
</dbReference>
<dbReference type="PROSITE" id="PS00111">
    <property type="entry name" value="PGLYCERATE_KINASE"/>
    <property type="match status" value="1"/>
</dbReference>
<gene>
    <name evidence="11" type="primary">pgk</name>
    <name evidence="15" type="ordered locus">Spith_1005</name>
</gene>
<comment type="similarity">
    <text evidence="3 11 14">Belongs to the phosphoglycerate kinase family.</text>
</comment>
<comment type="pathway">
    <text evidence="11">Carbohydrate degradation; glycolysis; pyruvate from D-glyceraldehyde 3-phosphate: step 2/5.</text>
</comment>
<dbReference type="Proteomes" id="UP000007254">
    <property type="component" value="Chromosome"/>
</dbReference>
<dbReference type="GO" id="GO:0005829">
    <property type="term" value="C:cytosol"/>
    <property type="evidence" value="ECO:0007669"/>
    <property type="project" value="TreeGrafter"/>
</dbReference>
<evidence type="ECO:0000256" key="1">
    <source>
        <dbReference type="ARBA" id="ARBA00000642"/>
    </source>
</evidence>
<comment type="subunit">
    <text evidence="4 11">Monomer.</text>
</comment>
<feature type="binding site" evidence="11 12">
    <location>
        <begin position="59"/>
        <end position="62"/>
    </location>
    <ligand>
        <name>substrate</name>
    </ligand>
</feature>
<feature type="binding site" evidence="11">
    <location>
        <position position="118"/>
    </location>
    <ligand>
        <name>substrate</name>
    </ligand>
</feature>
<evidence type="ECO:0000313" key="16">
    <source>
        <dbReference type="Proteomes" id="UP000007254"/>
    </source>
</evidence>
<dbReference type="GO" id="GO:0004618">
    <property type="term" value="F:phosphoglycerate kinase activity"/>
    <property type="evidence" value="ECO:0007669"/>
    <property type="project" value="UniProtKB-UniRule"/>
</dbReference>
<dbReference type="HAMAP" id="MF_00145">
    <property type="entry name" value="Phosphoglyc_kinase"/>
    <property type="match status" value="1"/>
</dbReference>
<feature type="binding site" evidence="11 13">
    <location>
        <position position="292"/>
    </location>
    <ligand>
        <name>ATP</name>
        <dbReference type="ChEBI" id="CHEBI:30616"/>
    </ligand>
</feature>
<name>G0GCY5_WINT7</name>
<feature type="binding site" evidence="11 12">
    <location>
        <begin position="21"/>
        <end position="23"/>
    </location>
    <ligand>
        <name>substrate</name>
    </ligand>
</feature>
<dbReference type="GO" id="GO:0006096">
    <property type="term" value="P:glycolytic process"/>
    <property type="evidence" value="ECO:0007669"/>
    <property type="project" value="UniProtKB-UniRule"/>
</dbReference>
<dbReference type="EMBL" id="CP002903">
    <property type="protein sequence ID" value="AEJ61277.1"/>
    <property type="molecule type" value="Genomic_DNA"/>
</dbReference>
<dbReference type="InterPro" id="IPR015911">
    <property type="entry name" value="Phosphoglycerate_kinase_CS"/>
</dbReference>
<evidence type="ECO:0000256" key="5">
    <source>
        <dbReference type="ARBA" id="ARBA00013061"/>
    </source>
</evidence>
<dbReference type="PANTHER" id="PTHR11406:SF23">
    <property type="entry name" value="PHOSPHOGLYCERATE KINASE 1, CHLOROPLASTIC-RELATED"/>
    <property type="match status" value="1"/>
</dbReference>